<dbReference type="Gene3D" id="6.10.250.130">
    <property type="match status" value="1"/>
</dbReference>
<evidence type="ECO:0000256" key="3">
    <source>
        <dbReference type="ARBA" id="ARBA00005995"/>
    </source>
</evidence>
<dbReference type="Gene3D" id="1.10.405.10">
    <property type="entry name" value="Guanine Nucleotide Dissociation Inhibitor, domain 1"/>
    <property type="match status" value="1"/>
</dbReference>
<dbReference type="InterPro" id="IPR002937">
    <property type="entry name" value="Amino_oxidase"/>
</dbReference>
<accession>A0A8T0F1H1</accession>
<dbReference type="PANTHER" id="PTHR43563">
    <property type="entry name" value="AMINE OXIDASE"/>
    <property type="match status" value="1"/>
</dbReference>
<dbReference type="GO" id="GO:0005741">
    <property type="term" value="C:mitochondrial outer membrane"/>
    <property type="evidence" value="ECO:0007669"/>
    <property type="project" value="UniProtKB-SubCell"/>
</dbReference>
<comment type="catalytic activity">
    <reaction evidence="8">
        <text>N-acetylputrescine + O2 + H2O = 4-acetamidobutanal + H2O2 + NH4(+)</text>
        <dbReference type="Rhea" id="RHEA:70283"/>
        <dbReference type="ChEBI" id="CHEBI:7386"/>
        <dbReference type="ChEBI" id="CHEBI:15377"/>
        <dbReference type="ChEBI" id="CHEBI:15379"/>
        <dbReference type="ChEBI" id="CHEBI:16240"/>
        <dbReference type="ChEBI" id="CHEBI:28938"/>
        <dbReference type="ChEBI" id="CHEBI:58263"/>
    </reaction>
    <physiologicalReaction direction="left-to-right" evidence="8">
        <dbReference type="Rhea" id="RHEA:70284"/>
    </physiologicalReaction>
</comment>
<sequence length="531" mass="60302">MLLCIKSKIHNIELSFTLPGLSATKWLLEAGIKVICLEARDRVGGRTLTKRDPKVGYVDIGGAYVGPTQDRLLRMAKEFNVENYKVNEVEDLLHYKNGRRTRFSSGTLPKRRNPLVAMDINNIFYLMDKMGEQIPADAPWNANHADEWDTMTYKEFLEKNCWTKGGLEFFKNFVNINVTTESYEASLLSFLWYIKQCGGTKRIFSTTNGGQERKFKGGTQQICEKVAEKLGDSVVIKNSPVVGINQESKDFVLVKTLNGKEYKTKYIILACPPVVQLKIHFTPELPPLRSQLMQRMPMGTVMKVILYYKKAFWKEMGLCGSLLMEGSDEHPMFYALDDTKPDGSYPAIIGFILADKCRRMCVLTPEERKNRIARSLAEVIGNSEALKPIHYEEKNWMDEQYSGGCYTAMYPPGFFTRYGRALRTPIDRLYFAGTETAVKWSGYMEGAIEAGERAAREILYAMGKITRDQIWLKEPPSQDVVAKPFHPTFAEKYTPSVPGFLKIVAASSVVGAVALYSMRNPLKGCERFLRR</sequence>
<keyword evidence="10" id="KW-0274">FAD</keyword>
<feature type="binding site" evidence="9">
    <location>
        <position position="241"/>
    </location>
    <ligand>
        <name>substrate</name>
    </ligand>
</feature>
<comment type="subcellular location">
    <subcellularLocation>
        <location evidence="2">Mitochondrion outer membrane</location>
        <topology evidence="2">Single-pass type IV membrane protein</topology>
        <orientation evidence="2">Cytoplasmic side</orientation>
    </subcellularLocation>
</comment>
<dbReference type="SUPFAM" id="SSF51905">
    <property type="entry name" value="FAD/NAD(P)-binding domain"/>
    <property type="match status" value="1"/>
</dbReference>
<reference evidence="12" key="1">
    <citation type="journal article" date="2020" name="bioRxiv">
        <title>Chromosome-level reference genome of the European wasp spider Argiope bruennichi: a resource for studies on range expansion and evolutionary adaptation.</title>
        <authorList>
            <person name="Sheffer M.M."/>
            <person name="Hoppe A."/>
            <person name="Krehenwinkel H."/>
            <person name="Uhl G."/>
            <person name="Kuss A.W."/>
            <person name="Jensen L."/>
            <person name="Jensen C."/>
            <person name="Gillespie R.G."/>
            <person name="Hoff K.J."/>
            <person name="Prost S."/>
        </authorList>
    </citation>
    <scope>NUCLEOTIDE SEQUENCE</scope>
</reference>
<dbReference type="GO" id="GO:0097621">
    <property type="term" value="F:monoamine oxidase activity"/>
    <property type="evidence" value="ECO:0007669"/>
    <property type="project" value="UniProtKB-EC"/>
</dbReference>
<dbReference type="Gene3D" id="3.90.660.10">
    <property type="match status" value="1"/>
</dbReference>
<comment type="similarity">
    <text evidence="3 10">Belongs to the flavin monoamine oxidase family.</text>
</comment>
<evidence type="ECO:0000256" key="5">
    <source>
        <dbReference type="ARBA" id="ARBA00045409"/>
    </source>
</evidence>
<feature type="binding site" evidence="9">
    <location>
        <begin position="38"/>
        <end position="39"/>
    </location>
    <ligand>
        <name>FAD</name>
        <dbReference type="ChEBI" id="CHEBI:57692"/>
    </ligand>
</feature>
<proteinExistence type="inferred from homology"/>
<dbReference type="InterPro" id="IPR001613">
    <property type="entry name" value="Flavin_amine_oxidase"/>
</dbReference>
<evidence type="ECO:0000313" key="13">
    <source>
        <dbReference type="Proteomes" id="UP000807504"/>
    </source>
</evidence>
<dbReference type="PANTHER" id="PTHR43563:SF1">
    <property type="entry name" value="AMINE OXIDASE [FLAVIN-CONTAINING] B"/>
    <property type="match status" value="1"/>
</dbReference>
<organism evidence="12 13">
    <name type="scientific">Argiope bruennichi</name>
    <name type="common">Wasp spider</name>
    <name type="synonym">Aranea bruennichi</name>
    <dbReference type="NCBI Taxonomy" id="94029"/>
    <lineage>
        <taxon>Eukaryota</taxon>
        <taxon>Metazoa</taxon>
        <taxon>Ecdysozoa</taxon>
        <taxon>Arthropoda</taxon>
        <taxon>Chelicerata</taxon>
        <taxon>Arachnida</taxon>
        <taxon>Araneae</taxon>
        <taxon>Araneomorphae</taxon>
        <taxon>Entelegynae</taxon>
        <taxon>Araneoidea</taxon>
        <taxon>Araneidae</taxon>
        <taxon>Argiope</taxon>
    </lineage>
</organism>
<dbReference type="GO" id="GO:0008131">
    <property type="term" value="F:primary methylamine oxidase activity"/>
    <property type="evidence" value="ECO:0007669"/>
    <property type="project" value="TreeGrafter"/>
</dbReference>
<dbReference type="InterPro" id="IPR036188">
    <property type="entry name" value="FAD/NAD-bd_sf"/>
</dbReference>
<evidence type="ECO:0000256" key="7">
    <source>
        <dbReference type="ARBA" id="ARBA00049354"/>
    </source>
</evidence>
<evidence type="ECO:0000259" key="11">
    <source>
        <dbReference type="Pfam" id="PF01593"/>
    </source>
</evidence>
<dbReference type="AlphaFoldDB" id="A0A8T0F1H1"/>
<evidence type="ECO:0000256" key="4">
    <source>
        <dbReference type="ARBA" id="ARBA00023002"/>
    </source>
</evidence>
<evidence type="ECO:0000256" key="10">
    <source>
        <dbReference type="RuleBase" id="RU362067"/>
    </source>
</evidence>
<evidence type="ECO:0000256" key="6">
    <source>
        <dbReference type="ARBA" id="ARBA00048448"/>
    </source>
</evidence>
<feature type="binding site" evidence="9">
    <location>
        <position position="435"/>
    </location>
    <ligand>
        <name>FAD</name>
        <dbReference type="ChEBI" id="CHEBI:57692"/>
    </ligand>
</feature>
<feature type="domain" description="Amine oxidase" evidence="11">
    <location>
        <begin position="19"/>
        <end position="459"/>
    </location>
</feature>
<name>A0A8T0F1H1_ARGBR</name>
<comment type="cofactor">
    <cofactor evidence="1 10">
        <name>FAD</name>
        <dbReference type="ChEBI" id="CHEBI:57692"/>
    </cofactor>
</comment>
<dbReference type="Proteomes" id="UP000807504">
    <property type="component" value="Unassembled WGS sequence"/>
</dbReference>
<dbReference type="PRINTS" id="PR00757">
    <property type="entry name" value="AMINEOXDASEF"/>
</dbReference>
<dbReference type="EMBL" id="JABXBU010000030">
    <property type="protein sequence ID" value="KAF8784681.1"/>
    <property type="molecule type" value="Genomic_DNA"/>
</dbReference>
<dbReference type="SUPFAM" id="SSF54373">
    <property type="entry name" value="FAD-linked reductases, C-terminal domain"/>
    <property type="match status" value="1"/>
</dbReference>
<feature type="binding site" evidence="9">
    <location>
        <position position="351"/>
    </location>
    <ligand>
        <name>substrate</name>
    </ligand>
</feature>
<keyword evidence="13" id="KW-1185">Reference proteome</keyword>
<reference evidence="12" key="2">
    <citation type="submission" date="2020-06" db="EMBL/GenBank/DDBJ databases">
        <authorList>
            <person name="Sheffer M."/>
        </authorList>
    </citation>
    <scope>NUCLEOTIDE SEQUENCE</scope>
</reference>
<comment type="catalytic activity">
    <reaction evidence="7">
        <text>benzylamine + O2 + H2O = benzaldehyde + H2O2 + NH4(+)</text>
        <dbReference type="Rhea" id="RHEA:59424"/>
        <dbReference type="ChEBI" id="CHEBI:15377"/>
        <dbReference type="ChEBI" id="CHEBI:15379"/>
        <dbReference type="ChEBI" id="CHEBI:16240"/>
        <dbReference type="ChEBI" id="CHEBI:17169"/>
        <dbReference type="ChEBI" id="CHEBI:28938"/>
        <dbReference type="ChEBI" id="CHEBI:225238"/>
    </reaction>
    <physiologicalReaction direction="left-to-right" evidence="7">
        <dbReference type="Rhea" id="RHEA:59425"/>
    </physiologicalReaction>
</comment>
<comment type="catalytic activity">
    <reaction evidence="6">
        <text>a secondary aliphatic amine + O2 + H2O = a primary amine + an aldehyde + H2O2</text>
        <dbReference type="Rhea" id="RHEA:26414"/>
        <dbReference type="ChEBI" id="CHEBI:15377"/>
        <dbReference type="ChEBI" id="CHEBI:15379"/>
        <dbReference type="ChEBI" id="CHEBI:16240"/>
        <dbReference type="ChEBI" id="CHEBI:17478"/>
        <dbReference type="ChEBI" id="CHEBI:58855"/>
        <dbReference type="ChEBI" id="CHEBI:65296"/>
        <dbReference type="EC" id="1.4.3.4"/>
    </reaction>
</comment>
<comment type="function">
    <text evidence="5">Catalyzes the oxidative deamination of primary and some secondary amines such as neurotransmitters, and exogenous amines including the tertiary amine, neurotoxin 1-methyl-4-phenyl-1,2,3,6-tetrahydropyridine (MPTP), with concomitant reduction of oxygen to hydrogen peroxide and participates in the metabolism of neuroactive and vasoactive amines in the central nervous system and peripheral tissues. Preferentially degrades benzylamine and phenylethylamine.</text>
</comment>
<evidence type="ECO:0000313" key="12">
    <source>
        <dbReference type="EMBL" id="KAF8784681.1"/>
    </source>
</evidence>
<keyword evidence="4 10" id="KW-0560">Oxidoreductase</keyword>
<keyword evidence="10" id="KW-0285">Flavoprotein</keyword>
<evidence type="ECO:0000256" key="9">
    <source>
        <dbReference type="PIRSR" id="PIRSR601613-1"/>
    </source>
</evidence>
<comment type="caution">
    <text evidence="12">The sequence shown here is derived from an EMBL/GenBank/DDBJ whole genome shotgun (WGS) entry which is preliminary data.</text>
</comment>
<evidence type="ECO:0000256" key="1">
    <source>
        <dbReference type="ARBA" id="ARBA00001974"/>
    </source>
</evidence>
<protein>
    <recommendedName>
        <fullName evidence="10">Amine oxidase</fullName>
        <ecNumber evidence="10">1.4.3.-</ecNumber>
    </recommendedName>
</protein>
<dbReference type="GO" id="GO:0050660">
    <property type="term" value="F:flavin adenine dinucleotide binding"/>
    <property type="evidence" value="ECO:0007669"/>
    <property type="project" value="TreeGrafter"/>
</dbReference>
<dbReference type="Gene3D" id="3.50.50.60">
    <property type="entry name" value="FAD/NAD(P)-binding domain"/>
    <property type="match status" value="1"/>
</dbReference>
<dbReference type="InterPro" id="IPR050703">
    <property type="entry name" value="Flavin_MAO"/>
</dbReference>
<evidence type="ECO:0000256" key="8">
    <source>
        <dbReference type="ARBA" id="ARBA00049430"/>
    </source>
</evidence>
<evidence type="ECO:0000256" key="2">
    <source>
        <dbReference type="ARBA" id="ARBA00004362"/>
    </source>
</evidence>
<dbReference type="EC" id="1.4.3.-" evidence="10"/>
<gene>
    <name evidence="12" type="ORF">HNY73_010329</name>
</gene>
<dbReference type="Pfam" id="PF01593">
    <property type="entry name" value="Amino_oxidase"/>
    <property type="match status" value="1"/>
</dbReference>